<sequence>MSVMRVLAAVSVLVSAAVHLYLWLDFARDDDVLGPSFLLNAVAGVVIAVLLLVWRHWVPAFLALGFGLSTLLAFVLATTVGLFGVTASWTGWAVWVAAAAEVVAIVAGARLLAVDNPLASRVKS</sequence>
<dbReference type="EMBL" id="CZKB01000003">
    <property type="protein sequence ID" value="CUR56337.1"/>
    <property type="molecule type" value="Genomic_DNA"/>
</dbReference>
<accession>A0A2P2C2T4</accession>
<name>A0A2P2C2T4_9ZZZZ</name>
<evidence type="ECO:0000313" key="2">
    <source>
        <dbReference type="EMBL" id="CUR56337.1"/>
    </source>
</evidence>
<feature type="transmembrane region" description="Helical" evidence="1">
    <location>
        <begin position="61"/>
        <end position="86"/>
    </location>
</feature>
<protein>
    <recommendedName>
        <fullName evidence="3">Integral membrane protein</fullName>
    </recommendedName>
</protein>
<gene>
    <name evidence="2" type="ORF">NOCA1110030</name>
</gene>
<feature type="transmembrane region" description="Helical" evidence="1">
    <location>
        <begin position="92"/>
        <end position="113"/>
    </location>
</feature>
<keyword evidence="1" id="KW-1133">Transmembrane helix</keyword>
<proteinExistence type="predicted"/>
<feature type="transmembrane region" description="Helical" evidence="1">
    <location>
        <begin position="33"/>
        <end position="54"/>
    </location>
</feature>
<keyword evidence="1" id="KW-0472">Membrane</keyword>
<evidence type="ECO:0008006" key="3">
    <source>
        <dbReference type="Google" id="ProtNLM"/>
    </source>
</evidence>
<keyword evidence="1" id="KW-0812">Transmembrane</keyword>
<evidence type="ECO:0000256" key="1">
    <source>
        <dbReference type="SAM" id="Phobius"/>
    </source>
</evidence>
<organism evidence="2">
    <name type="scientific">metagenome</name>
    <dbReference type="NCBI Taxonomy" id="256318"/>
    <lineage>
        <taxon>unclassified sequences</taxon>
        <taxon>metagenomes</taxon>
    </lineage>
</organism>
<reference evidence="2" key="1">
    <citation type="submission" date="2015-08" db="EMBL/GenBank/DDBJ databases">
        <authorList>
            <person name="Babu N.S."/>
            <person name="Beckwith C.J."/>
            <person name="Beseler K.G."/>
            <person name="Brison A."/>
            <person name="Carone J.V."/>
            <person name="Caskin T.P."/>
            <person name="Diamond M."/>
            <person name="Durham M.E."/>
            <person name="Foxe J.M."/>
            <person name="Go M."/>
            <person name="Henderson B.A."/>
            <person name="Jones I.B."/>
            <person name="McGettigan J.A."/>
            <person name="Micheletti S.J."/>
            <person name="Nasrallah M.E."/>
            <person name="Ortiz D."/>
            <person name="Piller C.R."/>
            <person name="Privatt S.R."/>
            <person name="Schneider S.L."/>
            <person name="Sharp S."/>
            <person name="Smith T.C."/>
            <person name="Stanton J.D."/>
            <person name="Ullery H.E."/>
            <person name="Wilson R.J."/>
            <person name="Serrano M.G."/>
            <person name="Buck G."/>
            <person name="Lee V."/>
            <person name="Wang Y."/>
            <person name="Carvalho R."/>
            <person name="Voegtly L."/>
            <person name="Shi R."/>
            <person name="Duckworth R."/>
            <person name="Johnson A."/>
            <person name="Loviza R."/>
            <person name="Walstead R."/>
            <person name="Shah Z."/>
            <person name="Kiflezghi M."/>
            <person name="Wade K."/>
            <person name="Ball S.L."/>
            <person name="Bradley K.W."/>
            <person name="Asai D.J."/>
            <person name="Bowman C.A."/>
            <person name="Russell D.A."/>
            <person name="Pope W.H."/>
            <person name="Jacobs-Sera D."/>
            <person name="Hendrix R.W."/>
            <person name="Hatfull G.F."/>
        </authorList>
    </citation>
    <scope>NUCLEOTIDE SEQUENCE</scope>
</reference>
<dbReference type="AlphaFoldDB" id="A0A2P2C2T4"/>